<dbReference type="PIRSF" id="PIRSF014753">
    <property type="entry name" value="UCP014753"/>
    <property type="match status" value="1"/>
</dbReference>
<name>A0A3D9JQD1_9BACL</name>
<dbReference type="OrthoDB" id="9813465at2"/>
<sequence length="385" mass="43598">MNPGKLNRAYWIDTLRRIADPVLVHLAKRELKLKMPIETNGEDRERYAGLEALGRLLCGLAPWLESGSDEGEEGRYRREYAELARDAIDAGTDPSSPDYMNFTYGGQPIVDASFLAHAILRAPTELWDKLDERVKANVIAALKATRTRKPVYSNWLLFSAMIETFLYRVGEDWDQMRVDYAIRSHENWYMGDGVYGDGPDYHADYYNSFVIQPMLVDILDAVHTLDPEWAAVRERALLRAIRYASQLERLIAPDGTYPPLGRSLAYRFGAFQHLAQMALQHRMEATVEPAQVRCALTAVIRRTIEAPNTFDAEGWLTVGFCGHQPDIGEPYVSTGSLYLCAAVFLPLGLPESDPFWQGEAAWTQVKAWSGRDFPMDKVLKLPFSK</sequence>
<accession>A0A3D9JQD1</accession>
<dbReference type="AlphaFoldDB" id="A0A3D9JQD1"/>
<dbReference type="PANTHER" id="PTHR35339:SF3">
    <property type="entry name" value="DUF2264 DOMAIN-CONTAINING PROTEIN"/>
    <property type="match status" value="1"/>
</dbReference>
<dbReference type="EMBL" id="QRDZ01000014">
    <property type="protein sequence ID" value="RED75747.1"/>
    <property type="molecule type" value="Genomic_DNA"/>
</dbReference>
<dbReference type="InterPro" id="IPR016624">
    <property type="entry name" value="UCP014753"/>
</dbReference>
<dbReference type="Pfam" id="PF10022">
    <property type="entry name" value="DUF2264"/>
    <property type="match status" value="1"/>
</dbReference>
<reference evidence="2 3" key="1">
    <citation type="submission" date="2018-07" db="EMBL/GenBank/DDBJ databases">
        <title>Genomic Encyclopedia of Type Strains, Phase III (KMG-III): the genomes of soil and plant-associated and newly described type strains.</title>
        <authorList>
            <person name="Whitman W."/>
        </authorList>
    </citation>
    <scope>NUCLEOTIDE SEQUENCE [LARGE SCALE GENOMIC DNA]</scope>
    <source>
        <strain evidence="2 3">CECT 7287</strain>
    </source>
</reference>
<dbReference type="RefSeq" id="WP_116062060.1">
    <property type="nucleotide sequence ID" value="NZ_QRDZ01000014.1"/>
</dbReference>
<feature type="domain" description="DUF2264" evidence="1">
    <location>
        <begin position="8"/>
        <end position="360"/>
    </location>
</feature>
<evidence type="ECO:0000313" key="2">
    <source>
        <dbReference type="EMBL" id="RED75747.1"/>
    </source>
</evidence>
<dbReference type="Proteomes" id="UP000256977">
    <property type="component" value="Unassembled WGS sequence"/>
</dbReference>
<gene>
    <name evidence="2" type="ORF">DFP98_114108</name>
</gene>
<organism evidence="2 3">
    <name type="scientific">Cohnella phaseoli</name>
    <dbReference type="NCBI Taxonomy" id="456490"/>
    <lineage>
        <taxon>Bacteria</taxon>
        <taxon>Bacillati</taxon>
        <taxon>Bacillota</taxon>
        <taxon>Bacilli</taxon>
        <taxon>Bacillales</taxon>
        <taxon>Paenibacillaceae</taxon>
        <taxon>Cohnella</taxon>
    </lineage>
</organism>
<evidence type="ECO:0000259" key="1">
    <source>
        <dbReference type="Pfam" id="PF10022"/>
    </source>
</evidence>
<evidence type="ECO:0000313" key="3">
    <source>
        <dbReference type="Proteomes" id="UP000256977"/>
    </source>
</evidence>
<protein>
    <recommendedName>
        <fullName evidence="1">DUF2264 domain-containing protein</fullName>
    </recommendedName>
</protein>
<keyword evidence="3" id="KW-1185">Reference proteome</keyword>
<proteinExistence type="predicted"/>
<dbReference type="PANTHER" id="PTHR35339">
    <property type="entry name" value="LINALOOL DEHYDRATASE_ISOMERASE DOMAIN-CONTAINING PROTEIN"/>
    <property type="match status" value="1"/>
</dbReference>
<comment type="caution">
    <text evidence="2">The sequence shown here is derived from an EMBL/GenBank/DDBJ whole genome shotgun (WGS) entry which is preliminary data.</text>
</comment>
<dbReference type="InterPro" id="IPR049349">
    <property type="entry name" value="DUF2264_N"/>
</dbReference>